<dbReference type="AlphaFoldDB" id="A0A085NKF7"/>
<dbReference type="EMBL" id="KL367491">
    <property type="protein sequence ID" value="KFD69953.1"/>
    <property type="molecule type" value="Genomic_DNA"/>
</dbReference>
<evidence type="ECO:0000313" key="1">
    <source>
        <dbReference type="EMBL" id="KFD52371.1"/>
    </source>
</evidence>
<accession>A0A085NKF7</accession>
<gene>
    <name evidence="1" type="ORF">M513_06752</name>
    <name evidence="2" type="ORF">M514_06752</name>
</gene>
<sequence length="93" mass="10507">MCVKSLLRISIFANEIKLAPSKHTTCIIPEMYLCAKRAQGKQLQVALQCKPSWHALKALHKESGNREPLDDLIISNANRKVEMDGGMVKWVYV</sequence>
<name>A0A085NKF7_9BILA</name>
<dbReference type="Proteomes" id="UP000030758">
    <property type="component" value="Unassembled WGS sequence"/>
</dbReference>
<dbReference type="EMBL" id="KL363228">
    <property type="protein sequence ID" value="KFD52371.1"/>
    <property type="molecule type" value="Genomic_DNA"/>
</dbReference>
<reference evidence="2 3" key="1">
    <citation type="journal article" date="2014" name="Nat. Genet.">
        <title>Genome and transcriptome of the porcine whipworm Trichuris suis.</title>
        <authorList>
            <person name="Jex A.R."/>
            <person name="Nejsum P."/>
            <person name="Schwarz E.M."/>
            <person name="Hu L."/>
            <person name="Young N.D."/>
            <person name="Hall R.S."/>
            <person name="Korhonen P.K."/>
            <person name="Liao S."/>
            <person name="Thamsborg S."/>
            <person name="Xia J."/>
            <person name="Xu P."/>
            <person name="Wang S."/>
            <person name="Scheerlinck J.P."/>
            <person name="Hofmann A."/>
            <person name="Sternberg P.W."/>
            <person name="Wang J."/>
            <person name="Gasser R.B."/>
        </authorList>
    </citation>
    <scope>NUCLEOTIDE SEQUENCE [LARGE SCALE GENOMIC DNA]</scope>
    <source>
        <strain evidence="2">DCEP-RM93F</strain>
        <strain evidence="1">DCEP-RM93M</strain>
    </source>
</reference>
<dbReference type="Proteomes" id="UP000030764">
    <property type="component" value="Unassembled WGS sequence"/>
</dbReference>
<evidence type="ECO:0000313" key="2">
    <source>
        <dbReference type="EMBL" id="KFD69953.1"/>
    </source>
</evidence>
<evidence type="ECO:0000313" key="3">
    <source>
        <dbReference type="Proteomes" id="UP000030764"/>
    </source>
</evidence>
<protein>
    <submittedName>
        <fullName evidence="2">Uncharacterized protein</fullName>
    </submittedName>
</protein>
<keyword evidence="3" id="KW-1185">Reference proteome</keyword>
<proteinExistence type="predicted"/>
<organism evidence="2">
    <name type="scientific">Trichuris suis</name>
    <name type="common">pig whipworm</name>
    <dbReference type="NCBI Taxonomy" id="68888"/>
    <lineage>
        <taxon>Eukaryota</taxon>
        <taxon>Metazoa</taxon>
        <taxon>Ecdysozoa</taxon>
        <taxon>Nematoda</taxon>
        <taxon>Enoplea</taxon>
        <taxon>Dorylaimia</taxon>
        <taxon>Trichinellida</taxon>
        <taxon>Trichuridae</taxon>
        <taxon>Trichuris</taxon>
    </lineage>
</organism>